<dbReference type="KEGG" id="afx:JZ786_17595"/>
<evidence type="ECO:0000313" key="1">
    <source>
        <dbReference type="EMBL" id="QSO46297.1"/>
    </source>
</evidence>
<accession>A0A9X7VWT2</accession>
<name>A0A9X7VWT2_9BACL</name>
<gene>
    <name evidence="1" type="ORF">JZ786_17595</name>
</gene>
<dbReference type="RefSeq" id="WP_206655666.1">
    <property type="nucleotide sequence ID" value="NZ_CP071182.1"/>
</dbReference>
<evidence type="ECO:0000313" key="2">
    <source>
        <dbReference type="Proteomes" id="UP000663505"/>
    </source>
</evidence>
<dbReference type="AlphaFoldDB" id="A0A9X7VWT2"/>
<reference evidence="1 2" key="1">
    <citation type="submission" date="2021-02" db="EMBL/GenBank/DDBJ databases">
        <title>Alicyclobacillus curvatus sp. nov. and Alicyclobacillus mengziensis sp. nov., two acidophilic bacteria isolated from acid mine drainage.</title>
        <authorList>
            <person name="Huang Y."/>
        </authorList>
    </citation>
    <scope>NUCLEOTIDE SEQUENCE [LARGE SCALE GENOMIC DNA]</scope>
    <source>
        <strain evidence="1 2">S30H14</strain>
    </source>
</reference>
<organism evidence="1 2">
    <name type="scientific">Alicyclobacillus mengziensis</name>
    <dbReference type="NCBI Taxonomy" id="2931921"/>
    <lineage>
        <taxon>Bacteria</taxon>
        <taxon>Bacillati</taxon>
        <taxon>Bacillota</taxon>
        <taxon>Bacilli</taxon>
        <taxon>Bacillales</taxon>
        <taxon>Alicyclobacillaceae</taxon>
        <taxon>Alicyclobacillus</taxon>
    </lineage>
</organism>
<evidence type="ECO:0008006" key="3">
    <source>
        <dbReference type="Google" id="ProtNLM"/>
    </source>
</evidence>
<keyword evidence="2" id="KW-1185">Reference proteome</keyword>
<dbReference type="Proteomes" id="UP000663505">
    <property type="component" value="Chromosome"/>
</dbReference>
<sequence>MTYSNIWVPKVRPRAGALRPHLHHKQNPAEVTNLPVNVHIGTVSGNSGVYIGGRLTIFGLSSHSKSNSGFGDLGDSNVFYHSVSFVYDPDMIDTPIDDRDVHVLQQYPPKGDSSITNIGVGTVWVNTLQQNAGTFIGSTNITGMDSHEKQNVGSGQTYGNQNINTKSVNVTNDQDFVDAAIFDNDNKAGHFFNG</sequence>
<protein>
    <recommendedName>
        <fullName evidence="3">Spore germination protein GerPA/GerPF</fullName>
    </recommendedName>
</protein>
<proteinExistence type="predicted"/>
<dbReference type="EMBL" id="CP071182">
    <property type="protein sequence ID" value="QSO46297.1"/>
    <property type="molecule type" value="Genomic_DNA"/>
</dbReference>